<dbReference type="Proteomes" id="UP000000483">
    <property type="component" value="Chromosome"/>
</dbReference>
<keyword evidence="2" id="KW-1185">Reference proteome</keyword>
<dbReference type="AlphaFoldDB" id="F2NGI6"/>
<accession>F2NGI6</accession>
<dbReference type="STRING" id="880072.Desac_0719"/>
<dbReference type="EMBL" id="CP002629">
    <property type="protein sequence ID" value="AEB08599.1"/>
    <property type="molecule type" value="Genomic_DNA"/>
</dbReference>
<gene>
    <name evidence="1" type="ordered locus">Desac_0719</name>
</gene>
<reference evidence="2" key="2">
    <citation type="submission" date="2011-03" db="EMBL/GenBank/DDBJ databases">
        <title>The complete genome of Desulfobacca acetoxidans DSM 11109.</title>
        <authorList>
            <consortium name="US DOE Joint Genome Institute (JGI-PGF)"/>
            <person name="Lucas S."/>
            <person name="Copeland A."/>
            <person name="Lapidus A."/>
            <person name="Bruce D."/>
            <person name="Goodwin L."/>
            <person name="Pitluck S."/>
            <person name="Peters L."/>
            <person name="Kyrpides N."/>
            <person name="Mavromatis K."/>
            <person name="Ivanova N."/>
            <person name="Ovchinnikova G."/>
            <person name="Teshima H."/>
            <person name="Detter J.C."/>
            <person name="Han C."/>
            <person name="Land M."/>
            <person name="Hauser L."/>
            <person name="Markowitz V."/>
            <person name="Cheng J.-F."/>
            <person name="Hugenholtz P."/>
            <person name="Woyke T."/>
            <person name="Wu D."/>
            <person name="Spring S."/>
            <person name="Schueler E."/>
            <person name="Brambilla E."/>
            <person name="Klenk H.-P."/>
            <person name="Eisen J.A."/>
        </authorList>
    </citation>
    <scope>NUCLEOTIDE SEQUENCE [LARGE SCALE GENOMIC DNA]</scope>
    <source>
        <strain evidence="2">ATCC 700848 / DSM 11109 / ASRB2</strain>
    </source>
</reference>
<dbReference type="OrthoDB" id="5405171at2"/>
<sequence length="238" mass="27803">MNAQEKTQVQPEIFLVGVVHGDPEGHDKALELLAKVRPRVISVEISDFSLLYRWRYQSRWHLRFQDLLKTLTPAEQRHPALKKVAAQIDYPFEVQAAQDYAGQHGIPWQAVDLNCIAREHLPRYRRELLTLDNLRNLTLTADGDWRQYILREYKRARRAIYGRPMITPTALFSKPSPQAAMREKIMARRIKRLACTYNRLVHLGGWEHLAPRPERDSLADWLASGRPRIVLLDDRKDL</sequence>
<dbReference type="RefSeq" id="WP_013705712.1">
    <property type="nucleotide sequence ID" value="NC_015388.1"/>
</dbReference>
<dbReference type="HOGENOM" id="CLU_1164376_0_0_7"/>
<dbReference type="KEGG" id="dao:Desac_0719"/>
<organism evidence="1 2">
    <name type="scientific">Desulfobacca acetoxidans (strain ATCC 700848 / DSM 11109 / ASRB2)</name>
    <dbReference type="NCBI Taxonomy" id="880072"/>
    <lineage>
        <taxon>Bacteria</taxon>
        <taxon>Pseudomonadati</taxon>
        <taxon>Thermodesulfobacteriota</taxon>
        <taxon>Desulfobaccia</taxon>
        <taxon>Desulfobaccales</taxon>
        <taxon>Desulfobaccaceae</taxon>
        <taxon>Desulfobacca</taxon>
    </lineage>
</organism>
<name>F2NGI6_DESAR</name>
<reference evidence="1 2" key="1">
    <citation type="journal article" date="2011" name="Stand. Genomic Sci.">
        <title>Complete genome sequence of the acetate-degrading sulfate reducer Desulfobacca acetoxidans type strain (ASRB2).</title>
        <authorList>
            <person name="Goker M."/>
            <person name="Teshima H."/>
            <person name="Lapidus A."/>
            <person name="Nolan M."/>
            <person name="Lucas S."/>
            <person name="Hammon N."/>
            <person name="Deshpande S."/>
            <person name="Cheng J.F."/>
            <person name="Tapia R."/>
            <person name="Han C."/>
            <person name="Goodwin L."/>
            <person name="Pitluck S."/>
            <person name="Huntemann M."/>
            <person name="Liolios K."/>
            <person name="Ivanova N."/>
            <person name="Pagani I."/>
            <person name="Mavromatis K."/>
            <person name="Ovchinikova G."/>
            <person name="Pati A."/>
            <person name="Chen A."/>
            <person name="Palaniappan K."/>
            <person name="Land M."/>
            <person name="Hauser L."/>
            <person name="Brambilla E.M."/>
            <person name="Rohde M."/>
            <person name="Spring S."/>
            <person name="Detter J.C."/>
            <person name="Woyke T."/>
            <person name="Bristow J."/>
            <person name="Eisen J.A."/>
            <person name="Markowitz V."/>
            <person name="Hugenholtz P."/>
            <person name="Kyrpides N.C."/>
            <person name="Klenk H.P."/>
        </authorList>
    </citation>
    <scope>NUCLEOTIDE SEQUENCE [LARGE SCALE GENOMIC DNA]</scope>
    <source>
        <strain evidence="2">ATCC 700848 / DSM 11109 / ASRB2</strain>
    </source>
</reference>
<dbReference type="eggNOG" id="COG1916">
    <property type="taxonomic scope" value="Bacteria"/>
</dbReference>
<evidence type="ECO:0000313" key="1">
    <source>
        <dbReference type="EMBL" id="AEB08599.1"/>
    </source>
</evidence>
<proteinExistence type="predicted"/>
<evidence type="ECO:0000313" key="2">
    <source>
        <dbReference type="Proteomes" id="UP000000483"/>
    </source>
</evidence>
<protein>
    <submittedName>
        <fullName evidence="1">Uncharacterized protein</fullName>
    </submittedName>
</protein>